<dbReference type="EMBL" id="FNRV01000001">
    <property type="protein sequence ID" value="SED25103.1"/>
    <property type="molecule type" value="Genomic_DNA"/>
</dbReference>
<protein>
    <recommendedName>
        <fullName evidence="3">Lipoprotein</fullName>
    </recommendedName>
</protein>
<dbReference type="Proteomes" id="UP000199665">
    <property type="component" value="Unassembled WGS sequence"/>
</dbReference>
<evidence type="ECO:0000313" key="1">
    <source>
        <dbReference type="EMBL" id="SED25103.1"/>
    </source>
</evidence>
<proteinExistence type="predicted"/>
<gene>
    <name evidence="1" type="ORF">SAMN05216205_4683</name>
</gene>
<dbReference type="PROSITE" id="PS51257">
    <property type="entry name" value="PROKAR_LIPOPROTEIN"/>
    <property type="match status" value="1"/>
</dbReference>
<organism evidence="1 2">
    <name type="scientific">Pseudomonas mohnii</name>
    <dbReference type="NCBI Taxonomy" id="395600"/>
    <lineage>
        <taxon>Bacteria</taxon>
        <taxon>Pseudomonadati</taxon>
        <taxon>Pseudomonadota</taxon>
        <taxon>Gammaproteobacteria</taxon>
        <taxon>Pseudomonadales</taxon>
        <taxon>Pseudomonadaceae</taxon>
        <taxon>Pseudomonas</taxon>
    </lineage>
</organism>
<evidence type="ECO:0000313" key="2">
    <source>
        <dbReference type="Proteomes" id="UP000199665"/>
    </source>
</evidence>
<name>A0ABY0YAV0_9PSED</name>
<reference evidence="1 2" key="1">
    <citation type="submission" date="2016-10" db="EMBL/GenBank/DDBJ databases">
        <authorList>
            <person name="Varghese N."/>
            <person name="Submissions S."/>
        </authorList>
    </citation>
    <scope>NUCLEOTIDE SEQUENCE [LARGE SCALE GENOMIC DNA]</scope>
    <source>
        <strain evidence="1 2">DSM 18327</strain>
    </source>
</reference>
<evidence type="ECO:0008006" key="3">
    <source>
        <dbReference type="Google" id="ProtNLM"/>
    </source>
</evidence>
<dbReference type="RefSeq" id="WP_090467636.1">
    <property type="nucleotide sequence ID" value="NZ_FNRV01000001.1"/>
</dbReference>
<keyword evidence="2" id="KW-1185">Reference proteome</keyword>
<comment type="caution">
    <text evidence="1">The sequence shown here is derived from an EMBL/GenBank/DDBJ whole genome shotgun (WGS) entry which is preliminary data.</text>
</comment>
<sequence length="81" mass="9521">MFRRVLLVVVLGLGLCGCYYYAGPYDVYPAPYYYPGYAPYSYYYGPGYYYAGPRFYGGYRYYYWGGHGARYYRGGYHAGHH</sequence>
<accession>A0ABY0YAV0</accession>